<keyword evidence="4" id="KW-0479">Metal-binding</keyword>
<evidence type="ECO:0000256" key="6">
    <source>
        <dbReference type="ARBA" id="ARBA00023014"/>
    </source>
</evidence>
<evidence type="ECO:0000256" key="3">
    <source>
        <dbReference type="ARBA" id="ARBA00022485"/>
    </source>
</evidence>
<evidence type="ECO:0000313" key="7">
    <source>
        <dbReference type="EMBL" id="EQD67080.1"/>
    </source>
</evidence>
<gene>
    <name evidence="7" type="ORF">B1B_06047</name>
</gene>
<reference evidence="7" key="2">
    <citation type="journal article" date="2014" name="ISME J.">
        <title>Microbial stratification in low pH oxic and suboxic macroscopic growths along an acid mine drainage.</title>
        <authorList>
            <person name="Mendez-Garcia C."/>
            <person name="Mesa V."/>
            <person name="Sprenger R.R."/>
            <person name="Richter M."/>
            <person name="Diez M.S."/>
            <person name="Solano J."/>
            <person name="Bargiela R."/>
            <person name="Golyshina O.V."/>
            <person name="Manteca A."/>
            <person name="Ramos J.L."/>
            <person name="Gallego J.R."/>
            <person name="Llorente I."/>
            <person name="Martins Dos Santos V.A."/>
            <person name="Jensen O.N."/>
            <person name="Pelaez A.I."/>
            <person name="Sanchez J."/>
            <person name="Ferrer M."/>
        </authorList>
    </citation>
    <scope>NUCLEOTIDE SEQUENCE</scope>
</reference>
<dbReference type="GO" id="GO:0051539">
    <property type="term" value="F:4 iron, 4 sulfur cluster binding"/>
    <property type="evidence" value="ECO:0007669"/>
    <property type="project" value="UniProtKB-KW"/>
</dbReference>
<dbReference type="InterPro" id="IPR052375">
    <property type="entry name" value="Complex_I_20kDa-like"/>
</dbReference>
<keyword evidence="3" id="KW-0004">4Fe-4S</keyword>
<sequence length="142" mass="15188">MDPAPALARATEDCPTGAIDPEGLHHGRCIRCSRCTRQGFAFGGRVHPCASRPEDLYSTGGGPLPEREANRALAALGRSLQLFLVDAGSCLACNLEVLALANPYYDASRLGITFVNLPHHADVLVVVGIPTEPLLEPLRRAY</sequence>
<evidence type="ECO:0000256" key="5">
    <source>
        <dbReference type="ARBA" id="ARBA00023004"/>
    </source>
</evidence>
<dbReference type="EMBL" id="AUZY01003850">
    <property type="protein sequence ID" value="EQD67080.1"/>
    <property type="molecule type" value="Genomic_DNA"/>
</dbReference>
<dbReference type="AlphaFoldDB" id="T1CI60"/>
<organism evidence="7">
    <name type="scientific">mine drainage metagenome</name>
    <dbReference type="NCBI Taxonomy" id="410659"/>
    <lineage>
        <taxon>unclassified sequences</taxon>
        <taxon>metagenomes</taxon>
        <taxon>ecological metagenomes</taxon>
    </lineage>
</organism>
<comment type="cofactor">
    <cofactor evidence="1">
        <name>[4Fe-4S] cluster</name>
        <dbReference type="ChEBI" id="CHEBI:49883"/>
    </cofactor>
</comment>
<dbReference type="GO" id="GO:0046872">
    <property type="term" value="F:metal ion binding"/>
    <property type="evidence" value="ECO:0007669"/>
    <property type="project" value="UniProtKB-KW"/>
</dbReference>
<evidence type="ECO:0000256" key="4">
    <source>
        <dbReference type="ARBA" id="ARBA00022723"/>
    </source>
</evidence>
<comment type="caution">
    <text evidence="7">The sequence shown here is derived from an EMBL/GenBank/DDBJ whole genome shotgun (WGS) entry which is preliminary data.</text>
</comment>
<evidence type="ECO:0000256" key="2">
    <source>
        <dbReference type="ARBA" id="ARBA00009173"/>
    </source>
</evidence>
<keyword evidence="6" id="KW-0411">Iron-sulfur</keyword>
<feature type="non-terminal residue" evidence="7">
    <location>
        <position position="142"/>
    </location>
</feature>
<proteinExistence type="inferred from homology"/>
<protein>
    <submittedName>
        <fullName evidence="7">NADH ubiquinone oxidoreductase, 20 kDa subunit</fullName>
    </submittedName>
</protein>
<reference evidence="7" key="1">
    <citation type="submission" date="2013-08" db="EMBL/GenBank/DDBJ databases">
        <authorList>
            <person name="Mendez C."/>
            <person name="Richter M."/>
            <person name="Ferrer M."/>
            <person name="Sanchez J."/>
        </authorList>
    </citation>
    <scope>NUCLEOTIDE SEQUENCE</scope>
</reference>
<dbReference type="PANTHER" id="PTHR42989:SF1">
    <property type="entry name" value="FORMATE HYDROGENLYASE SUBUNIT 7-RELATED"/>
    <property type="match status" value="1"/>
</dbReference>
<dbReference type="PANTHER" id="PTHR42989">
    <property type="entry name" value="HYDROGENASE-4 COMPONENT I"/>
    <property type="match status" value="1"/>
</dbReference>
<evidence type="ECO:0000256" key="1">
    <source>
        <dbReference type="ARBA" id="ARBA00001966"/>
    </source>
</evidence>
<keyword evidence="5" id="KW-0408">Iron</keyword>
<name>T1CI60_9ZZZZ</name>
<dbReference type="Gene3D" id="3.40.50.12280">
    <property type="match status" value="1"/>
</dbReference>
<comment type="similarity">
    <text evidence="2">Belongs to the complex I 20 kDa subunit family.</text>
</comment>
<accession>T1CI60</accession>
<dbReference type="SUPFAM" id="SSF56770">
    <property type="entry name" value="HydA/Nqo6-like"/>
    <property type="match status" value="1"/>
</dbReference>
<keyword evidence="7" id="KW-0830">Ubiquinone</keyword>